<dbReference type="AlphaFoldDB" id="A0A0F9H4H3"/>
<dbReference type="InterPro" id="IPR035965">
    <property type="entry name" value="PAS-like_dom_sf"/>
</dbReference>
<dbReference type="EMBL" id="LAZR01018061">
    <property type="protein sequence ID" value="KKL97866.1"/>
    <property type="molecule type" value="Genomic_DNA"/>
</dbReference>
<sequence>MNLKNDYFRFILENSNDLVSILNNKYEHQYVNQAHFKIVGYSKEKLVGKNIRDFIHPDDIERIRA</sequence>
<organism evidence="2">
    <name type="scientific">marine sediment metagenome</name>
    <dbReference type="NCBI Taxonomy" id="412755"/>
    <lineage>
        <taxon>unclassified sequences</taxon>
        <taxon>metagenomes</taxon>
        <taxon>ecological metagenomes</taxon>
    </lineage>
</organism>
<gene>
    <name evidence="2" type="ORF">LCGC14_1830090</name>
</gene>
<dbReference type="Pfam" id="PF00989">
    <property type="entry name" value="PAS"/>
    <property type="match status" value="1"/>
</dbReference>
<dbReference type="CDD" id="cd00130">
    <property type="entry name" value="PAS"/>
    <property type="match status" value="1"/>
</dbReference>
<evidence type="ECO:0000259" key="1">
    <source>
        <dbReference type="PROSITE" id="PS50112"/>
    </source>
</evidence>
<dbReference type="Gene3D" id="3.30.450.20">
    <property type="entry name" value="PAS domain"/>
    <property type="match status" value="1"/>
</dbReference>
<dbReference type="SUPFAM" id="SSF55785">
    <property type="entry name" value="PYP-like sensor domain (PAS domain)"/>
    <property type="match status" value="1"/>
</dbReference>
<accession>A0A0F9H4H3</accession>
<dbReference type="GO" id="GO:0006355">
    <property type="term" value="P:regulation of DNA-templated transcription"/>
    <property type="evidence" value="ECO:0007669"/>
    <property type="project" value="InterPro"/>
</dbReference>
<name>A0A0F9H4H3_9ZZZZ</name>
<feature type="domain" description="PAS" evidence="1">
    <location>
        <begin position="4"/>
        <end position="65"/>
    </location>
</feature>
<evidence type="ECO:0000313" key="2">
    <source>
        <dbReference type="EMBL" id="KKL97866.1"/>
    </source>
</evidence>
<dbReference type="InterPro" id="IPR000014">
    <property type="entry name" value="PAS"/>
</dbReference>
<dbReference type="InterPro" id="IPR013767">
    <property type="entry name" value="PAS_fold"/>
</dbReference>
<dbReference type="SMART" id="SM00091">
    <property type="entry name" value="PAS"/>
    <property type="match status" value="1"/>
</dbReference>
<reference evidence="2" key="1">
    <citation type="journal article" date="2015" name="Nature">
        <title>Complex archaea that bridge the gap between prokaryotes and eukaryotes.</title>
        <authorList>
            <person name="Spang A."/>
            <person name="Saw J.H."/>
            <person name="Jorgensen S.L."/>
            <person name="Zaremba-Niedzwiedzka K."/>
            <person name="Martijn J."/>
            <person name="Lind A.E."/>
            <person name="van Eijk R."/>
            <person name="Schleper C."/>
            <person name="Guy L."/>
            <person name="Ettema T.J."/>
        </authorList>
    </citation>
    <scope>NUCLEOTIDE SEQUENCE</scope>
</reference>
<dbReference type="NCBIfam" id="TIGR00229">
    <property type="entry name" value="sensory_box"/>
    <property type="match status" value="1"/>
</dbReference>
<proteinExistence type="predicted"/>
<protein>
    <recommendedName>
        <fullName evidence="1">PAS domain-containing protein</fullName>
    </recommendedName>
</protein>
<dbReference type="PROSITE" id="PS50112">
    <property type="entry name" value="PAS"/>
    <property type="match status" value="1"/>
</dbReference>
<comment type="caution">
    <text evidence="2">The sequence shown here is derived from an EMBL/GenBank/DDBJ whole genome shotgun (WGS) entry which is preliminary data.</text>
</comment>